<dbReference type="EMBL" id="JAUSVX010000010">
    <property type="protein sequence ID" value="MDQ0471935.1"/>
    <property type="molecule type" value="Genomic_DNA"/>
</dbReference>
<sequence>MPFELPPYLDDLRDPERVHRIIDFGGGTFIALISRGDGTARYLAEFINPTDPNDDDRHRSGLFATLAEAERDALAWMDSYRG</sequence>
<dbReference type="RefSeq" id="WP_307277885.1">
    <property type="nucleotide sequence ID" value="NZ_JAUSVX010000010.1"/>
</dbReference>
<evidence type="ECO:0000313" key="1">
    <source>
        <dbReference type="EMBL" id="MDQ0471935.1"/>
    </source>
</evidence>
<evidence type="ECO:0000313" key="2">
    <source>
        <dbReference type="Proteomes" id="UP001242480"/>
    </source>
</evidence>
<gene>
    <name evidence="1" type="ORF">QO011_004962</name>
</gene>
<keyword evidence="2" id="KW-1185">Reference proteome</keyword>
<name>A0ABU0JCC7_9HYPH</name>
<organism evidence="1 2">
    <name type="scientific">Labrys wisconsinensis</name>
    <dbReference type="NCBI Taxonomy" id="425677"/>
    <lineage>
        <taxon>Bacteria</taxon>
        <taxon>Pseudomonadati</taxon>
        <taxon>Pseudomonadota</taxon>
        <taxon>Alphaproteobacteria</taxon>
        <taxon>Hyphomicrobiales</taxon>
        <taxon>Xanthobacteraceae</taxon>
        <taxon>Labrys</taxon>
    </lineage>
</organism>
<comment type="caution">
    <text evidence="1">The sequence shown here is derived from an EMBL/GenBank/DDBJ whole genome shotgun (WGS) entry which is preliminary data.</text>
</comment>
<accession>A0ABU0JCC7</accession>
<dbReference type="Proteomes" id="UP001242480">
    <property type="component" value="Unassembled WGS sequence"/>
</dbReference>
<reference evidence="1 2" key="1">
    <citation type="submission" date="2023-07" db="EMBL/GenBank/DDBJ databases">
        <title>Genomic Encyclopedia of Type Strains, Phase IV (KMG-IV): sequencing the most valuable type-strain genomes for metagenomic binning, comparative biology and taxonomic classification.</title>
        <authorList>
            <person name="Goeker M."/>
        </authorList>
    </citation>
    <scope>NUCLEOTIDE SEQUENCE [LARGE SCALE GENOMIC DNA]</scope>
    <source>
        <strain evidence="1 2">DSM 19619</strain>
    </source>
</reference>
<proteinExistence type="predicted"/>
<protein>
    <submittedName>
        <fullName evidence="1">Uncharacterized protein</fullName>
    </submittedName>
</protein>